<gene>
    <name evidence="2" type="ORF">Tco_0774016</name>
</gene>
<evidence type="ECO:0000313" key="3">
    <source>
        <dbReference type="Proteomes" id="UP001151760"/>
    </source>
</evidence>
<feature type="region of interest" description="Disordered" evidence="1">
    <location>
        <begin position="41"/>
        <end position="77"/>
    </location>
</feature>
<feature type="compositionally biased region" description="Polar residues" evidence="1">
    <location>
        <begin position="41"/>
        <end position="52"/>
    </location>
</feature>
<accession>A0ABQ4ZMD8</accession>
<dbReference type="EMBL" id="BQNB010011500">
    <property type="protein sequence ID" value="GJS91380.1"/>
    <property type="molecule type" value="Genomic_DNA"/>
</dbReference>
<proteinExistence type="predicted"/>
<reference evidence="2" key="1">
    <citation type="journal article" date="2022" name="Int. J. Mol. Sci.">
        <title>Draft Genome of Tanacetum Coccineum: Genomic Comparison of Closely Related Tanacetum-Family Plants.</title>
        <authorList>
            <person name="Yamashiro T."/>
            <person name="Shiraishi A."/>
            <person name="Nakayama K."/>
            <person name="Satake H."/>
        </authorList>
    </citation>
    <scope>NUCLEOTIDE SEQUENCE</scope>
</reference>
<evidence type="ECO:0000313" key="2">
    <source>
        <dbReference type="EMBL" id="GJS91380.1"/>
    </source>
</evidence>
<dbReference type="Proteomes" id="UP001151760">
    <property type="component" value="Unassembled WGS sequence"/>
</dbReference>
<keyword evidence="3" id="KW-1185">Reference proteome</keyword>
<sequence>MKAPMSSDMKLTKDEECESIDSRSIDACRRREDCQYYRVRGQQSQDCKSTKTINDHRPTTTDSQDPLLEANHRDEGC</sequence>
<evidence type="ECO:0000256" key="1">
    <source>
        <dbReference type="SAM" id="MobiDB-lite"/>
    </source>
</evidence>
<name>A0ABQ4ZMD8_9ASTR</name>
<organism evidence="2 3">
    <name type="scientific">Tanacetum coccineum</name>
    <dbReference type="NCBI Taxonomy" id="301880"/>
    <lineage>
        <taxon>Eukaryota</taxon>
        <taxon>Viridiplantae</taxon>
        <taxon>Streptophyta</taxon>
        <taxon>Embryophyta</taxon>
        <taxon>Tracheophyta</taxon>
        <taxon>Spermatophyta</taxon>
        <taxon>Magnoliopsida</taxon>
        <taxon>eudicotyledons</taxon>
        <taxon>Gunneridae</taxon>
        <taxon>Pentapetalae</taxon>
        <taxon>asterids</taxon>
        <taxon>campanulids</taxon>
        <taxon>Asterales</taxon>
        <taxon>Asteraceae</taxon>
        <taxon>Asteroideae</taxon>
        <taxon>Anthemideae</taxon>
        <taxon>Anthemidinae</taxon>
        <taxon>Tanacetum</taxon>
    </lineage>
</organism>
<reference evidence="2" key="2">
    <citation type="submission" date="2022-01" db="EMBL/GenBank/DDBJ databases">
        <authorList>
            <person name="Yamashiro T."/>
            <person name="Shiraishi A."/>
            <person name="Satake H."/>
            <person name="Nakayama K."/>
        </authorList>
    </citation>
    <scope>NUCLEOTIDE SEQUENCE</scope>
</reference>
<comment type="caution">
    <text evidence="2">The sequence shown here is derived from an EMBL/GenBank/DDBJ whole genome shotgun (WGS) entry which is preliminary data.</text>
</comment>
<protein>
    <submittedName>
        <fullName evidence="2">Uncharacterized protein</fullName>
    </submittedName>
</protein>